<evidence type="ECO:0000256" key="1">
    <source>
        <dbReference type="SAM" id="MobiDB-lite"/>
    </source>
</evidence>
<feature type="chain" id="PRO_5008090176" evidence="2">
    <location>
        <begin position="27"/>
        <end position="393"/>
    </location>
</feature>
<reference evidence="3 4" key="1">
    <citation type="submission" date="2016-03" db="EMBL/GenBank/DDBJ databases">
        <title>Photobacterium proteolyticum sp. nov. a protease producing bacterium isolated from ocean sediments of Laizhou Bay.</title>
        <authorList>
            <person name="Li Y."/>
        </authorList>
    </citation>
    <scope>NUCLEOTIDE SEQUENCE [LARGE SCALE GENOMIC DNA]</scope>
    <source>
        <strain evidence="3 4">R-40508</strain>
    </source>
</reference>
<accession>A0A178KAR4</accession>
<keyword evidence="2" id="KW-0732">Signal</keyword>
<organism evidence="3 4">
    <name type="scientific">Photobacterium jeanii</name>
    <dbReference type="NCBI Taxonomy" id="858640"/>
    <lineage>
        <taxon>Bacteria</taxon>
        <taxon>Pseudomonadati</taxon>
        <taxon>Pseudomonadota</taxon>
        <taxon>Gammaproteobacteria</taxon>
        <taxon>Vibrionales</taxon>
        <taxon>Vibrionaceae</taxon>
        <taxon>Photobacterium</taxon>
    </lineage>
</organism>
<feature type="signal peptide" evidence="2">
    <location>
        <begin position="1"/>
        <end position="26"/>
    </location>
</feature>
<dbReference type="RefSeq" id="WP_068332504.1">
    <property type="nucleotide sequence ID" value="NZ_LVHF01000028.1"/>
</dbReference>
<evidence type="ECO:0000313" key="3">
    <source>
        <dbReference type="EMBL" id="OAN13804.1"/>
    </source>
</evidence>
<evidence type="ECO:0000313" key="4">
    <source>
        <dbReference type="Proteomes" id="UP000078503"/>
    </source>
</evidence>
<proteinExistence type="predicted"/>
<name>A0A178KAR4_9GAMM</name>
<gene>
    <name evidence="3" type="ORF">A3K86_14695</name>
</gene>
<dbReference type="EMBL" id="LVHF01000028">
    <property type="protein sequence ID" value="OAN13804.1"/>
    <property type="molecule type" value="Genomic_DNA"/>
</dbReference>
<sequence length="393" mass="42708">MKSARRFLLLTCWVLGVLSASPLAIAAAVDVDVSYYSKATFLVQSGRYRQAADQYHRLAIMFLSSEAKLGSKQMWQYAGLAEALAAIAADKNNSAKAYQYWADSTRYLMTGGTNWEQMKHKLHMRYEVANTQLSTQLQVNDFAATIDEHWQNELTTMQAWDEKLSFFSFSSPKLGMMDHQAQSSLPTSQTQPTYRPPQPAASGKSLGGAGGGKKLSGLNTRFTQTPNFEPVPQTTSSAVQPTKTKVESPAKTKLIPVPAVVELQAESAVPTKPSDPTKIVTKAKAAQAAQQTTLSSTKVKEKTQSPDVKGVPVTPNAPPNEHIVVSPVEAITYHETNLNTGKVIQPSAHPSETTEQSNTPNPMAKGNMAVIDESTVTPLQRRSFAPVPVESTE</sequence>
<dbReference type="Proteomes" id="UP000078503">
    <property type="component" value="Unassembled WGS sequence"/>
</dbReference>
<feature type="compositionally biased region" description="Polar residues" evidence="1">
    <location>
        <begin position="342"/>
        <end position="361"/>
    </location>
</feature>
<dbReference type="AlphaFoldDB" id="A0A178KAR4"/>
<feature type="compositionally biased region" description="Gly residues" evidence="1">
    <location>
        <begin position="205"/>
        <end position="214"/>
    </location>
</feature>
<evidence type="ECO:0000256" key="2">
    <source>
        <dbReference type="SAM" id="SignalP"/>
    </source>
</evidence>
<feature type="compositionally biased region" description="Polar residues" evidence="1">
    <location>
        <begin position="180"/>
        <end position="193"/>
    </location>
</feature>
<feature type="region of interest" description="Disordered" evidence="1">
    <location>
        <begin position="178"/>
        <end position="249"/>
    </location>
</feature>
<keyword evidence="4" id="KW-1185">Reference proteome</keyword>
<protein>
    <submittedName>
        <fullName evidence="3">Uncharacterized protein</fullName>
    </submittedName>
</protein>
<feature type="compositionally biased region" description="Polar residues" evidence="1">
    <location>
        <begin position="219"/>
        <end position="243"/>
    </location>
</feature>
<comment type="caution">
    <text evidence="3">The sequence shown here is derived from an EMBL/GenBank/DDBJ whole genome shotgun (WGS) entry which is preliminary data.</text>
</comment>
<dbReference type="STRING" id="858640.A3K86_14695"/>
<feature type="region of interest" description="Disordered" evidence="1">
    <location>
        <begin position="289"/>
        <end position="321"/>
    </location>
</feature>
<feature type="region of interest" description="Disordered" evidence="1">
    <location>
        <begin position="342"/>
        <end position="393"/>
    </location>
</feature>